<dbReference type="PROSITE" id="PS50005">
    <property type="entry name" value="TPR"/>
    <property type="match status" value="1"/>
</dbReference>
<accession>A0A4Z0QCV3</accession>
<organism evidence="5 6">
    <name type="scientific">Hymenobacter metallicola</name>
    <dbReference type="NCBI Taxonomy" id="2563114"/>
    <lineage>
        <taxon>Bacteria</taxon>
        <taxon>Pseudomonadati</taxon>
        <taxon>Bacteroidota</taxon>
        <taxon>Cytophagia</taxon>
        <taxon>Cytophagales</taxon>
        <taxon>Hymenobacteraceae</taxon>
        <taxon>Hymenobacter</taxon>
    </lineage>
</organism>
<keyword evidence="3" id="KW-0802">TPR repeat</keyword>
<dbReference type="InterPro" id="IPR052558">
    <property type="entry name" value="Siderophore_Hydrolase_D"/>
</dbReference>
<feature type="repeat" description="TPR" evidence="3">
    <location>
        <begin position="368"/>
        <end position="401"/>
    </location>
</feature>
<dbReference type="InterPro" id="IPR011990">
    <property type="entry name" value="TPR-like_helical_dom_sf"/>
</dbReference>
<dbReference type="InterPro" id="IPR000801">
    <property type="entry name" value="Esterase-like"/>
</dbReference>
<dbReference type="PANTHER" id="PTHR40841:SF2">
    <property type="entry name" value="SIDEROPHORE-DEGRADING ESTERASE (EUROFUNG)"/>
    <property type="match status" value="1"/>
</dbReference>
<dbReference type="AlphaFoldDB" id="A0A4Z0QCV3"/>
<evidence type="ECO:0000256" key="4">
    <source>
        <dbReference type="SAM" id="SignalP"/>
    </source>
</evidence>
<keyword evidence="2 5" id="KW-0378">Hydrolase</keyword>
<name>A0A4Z0QCV3_9BACT</name>
<sequence length="420" mass="46694">MKLAVFLILVCNVFFGRAQAQSGLPTVAPKQLHSRVLKETRTYSVYVPESAGNPLFGKQHYPVLYVLDGESQFQSTATILEQLSQKRVVPEAIIVAIHNTDRIRDLTPTHIESGLYMDRRGATTSGGGENFTRFLQQELIPHIDSAYATTSYRMLIGTSLGGLFVVHTLLHHPDLFQGYVAIDPSLWWDDTKLVREADALLAQPKFAHKTLFLPVATAFKEVGDTVAARAHNTVEHRALLAVPDFIAALQQHSANGLRWARKYYRAEGHNTVPLPGTYDALLHAFSAHRFLSVDNVPVLEPAVSKLSAASMRDSLLRGCQAVSRQLGYAVLPPEGLVNRIGYTFLGRKDLAAAYAFFQLNQQNYPGSFNVYDALGDYYLALGDQKKAAKEFSKALTLNEYPQTRQKLQALQQKPVRRKGT</sequence>
<evidence type="ECO:0000313" key="5">
    <source>
        <dbReference type="EMBL" id="TGE26542.1"/>
    </source>
</evidence>
<comment type="similarity">
    <text evidence="1">Belongs to the esterase D family.</text>
</comment>
<protein>
    <submittedName>
        <fullName evidence="5">Alpha/beta hydrolase</fullName>
    </submittedName>
</protein>
<evidence type="ECO:0000256" key="3">
    <source>
        <dbReference type="PROSITE-ProRule" id="PRU00339"/>
    </source>
</evidence>
<feature type="signal peptide" evidence="4">
    <location>
        <begin position="1"/>
        <end position="20"/>
    </location>
</feature>
<comment type="caution">
    <text evidence="5">The sequence shown here is derived from an EMBL/GenBank/DDBJ whole genome shotgun (WGS) entry which is preliminary data.</text>
</comment>
<evidence type="ECO:0000256" key="2">
    <source>
        <dbReference type="ARBA" id="ARBA00022801"/>
    </source>
</evidence>
<dbReference type="PANTHER" id="PTHR40841">
    <property type="entry name" value="SIDEROPHORE TRIACETYLFUSARININE C ESTERASE"/>
    <property type="match status" value="1"/>
</dbReference>
<dbReference type="Pfam" id="PF00756">
    <property type="entry name" value="Esterase"/>
    <property type="match status" value="1"/>
</dbReference>
<dbReference type="InterPro" id="IPR029058">
    <property type="entry name" value="AB_hydrolase_fold"/>
</dbReference>
<gene>
    <name evidence="5" type="ORF">E5K02_17270</name>
</gene>
<keyword evidence="4" id="KW-0732">Signal</keyword>
<dbReference type="InterPro" id="IPR019734">
    <property type="entry name" value="TPR_rpt"/>
</dbReference>
<dbReference type="GO" id="GO:0016788">
    <property type="term" value="F:hydrolase activity, acting on ester bonds"/>
    <property type="evidence" value="ECO:0007669"/>
    <property type="project" value="TreeGrafter"/>
</dbReference>
<dbReference type="OrthoDB" id="9784036at2"/>
<dbReference type="Proteomes" id="UP000298471">
    <property type="component" value="Unassembled WGS sequence"/>
</dbReference>
<dbReference type="Gene3D" id="3.40.50.1820">
    <property type="entry name" value="alpha/beta hydrolase"/>
    <property type="match status" value="1"/>
</dbReference>
<dbReference type="RefSeq" id="WP_135396451.1">
    <property type="nucleotide sequence ID" value="NZ_SRMB01000003.1"/>
</dbReference>
<evidence type="ECO:0000313" key="6">
    <source>
        <dbReference type="Proteomes" id="UP000298471"/>
    </source>
</evidence>
<dbReference type="EMBL" id="SRMB01000003">
    <property type="protein sequence ID" value="TGE26542.1"/>
    <property type="molecule type" value="Genomic_DNA"/>
</dbReference>
<dbReference type="SUPFAM" id="SSF48452">
    <property type="entry name" value="TPR-like"/>
    <property type="match status" value="1"/>
</dbReference>
<evidence type="ECO:0000256" key="1">
    <source>
        <dbReference type="ARBA" id="ARBA00005622"/>
    </source>
</evidence>
<reference evidence="5 6" key="1">
    <citation type="submission" date="2019-04" db="EMBL/GenBank/DDBJ databases">
        <authorList>
            <person name="Feng G."/>
            <person name="Zhang J."/>
            <person name="Zhu H."/>
        </authorList>
    </citation>
    <scope>NUCLEOTIDE SEQUENCE [LARGE SCALE GENOMIC DNA]</scope>
    <source>
        <strain evidence="5 6">9PBR-1</strain>
    </source>
</reference>
<keyword evidence="6" id="KW-1185">Reference proteome</keyword>
<dbReference type="SUPFAM" id="SSF53474">
    <property type="entry name" value="alpha/beta-Hydrolases"/>
    <property type="match status" value="1"/>
</dbReference>
<feature type="chain" id="PRO_5021418439" evidence="4">
    <location>
        <begin position="21"/>
        <end position="420"/>
    </location>
</feature>
<proteinExistence type="inferred from homology"/>